<sequence>MRYTELEHKIMENLFNENCIIVNGKSGSGKTTLAMKKYRHMVENEGINSEDILVLVMNRHQALTWRKELNLSLSGELKVYTYQNFIKRELIKFWPIVCKNCDEIKKIQLIPEFVSNDTAIYMMKLLVNYYRNKGYFMDITSTSTKIAEDLVSNISKAAISLVDLEEIGSRLYNSMQVKEKVHRENYEHIDITIKHYINSFLKQGVMDYGISTYIYNKYLINDESYIGKLQNTKYIIVDDFDEISLAQLNLINKLMCGISKAFLFNNPEGGFCTYFGADKTYLENNIDFSYDEVELEESFLCNKNFLEFADKLNRETLNIISQYGKKTLINFDMSSQLRSEMIEKIAIKIKELVDKGKNPEDIAIIEPFNDFILSCEIEYKLKQLGINVLNTSKKSRLIDNSYVHSLVTIACMCKQYNIKLTIDDYRRFFSIVLDIDVIKASILSKLIWKKNELQELSEQVVERIGKDIAIRYNYLKSCIEEYKKEYISLDKLFRRAFLELLIILPDAKKNILVCKNLSESAEKFIEALSQFDTMNNPESKFISYIKNEASDFYSLREIEELSINNKGVVLTTPYNLLTSNIKSNIQIYADISSNMWSPRNIKELTNTYVLRTNWNIDEVYTEEIEEQNRINNLILIIKCLIRKCGEEIYCYGSEYSINGYEQQGYFYDFSVDIYSEGDEIGAI</sequence>
<dbReference type="InterPro" id="IPR000212">
    <property type="entry name" value="DNA_helicase_UvrD/REP"/>
</dbReference>
<dbReference type="Pfam" id="PF00580">
    <property type="entry name" value="UvrD-helicase"/>
    <property type="match status" value="1"/>
</dbReference>
<dbReference type="GO" id="GO:0003678">
    <property type="term" value="F:DNA helicase activity"/>
    <property type="evidence" value="ECO:0007669"/>
    <property type="project" value="InterPro"/>
</dbReference>
<keyword evidence="4" id="KW-0067">ATP-binding</keyword>
<dbReference type="InterPro" id="IPR014016">
    <property type="entry name" value="UvrD-like_ATP-bd"/>
</dbReference>
<dbReference type="PANTHER" id="PTHR11070">
    <property type="entry name" value="UVRD / RECB / PCRA DNA HELICASE FAMILY MEMBER"/>
    <property type="match status" value="1"/>
</dbReference>
<evidence type="ECO:0000259" key="5">
    <source>
        <dbReference type="Pfam" id="PF00580"/>
    </source>
</evidence>
<keyword evidence="1" id="KW-0547">Nucleotide-binding</keyword>
<dbReference type="GO" id="GO:0003677">
    <property type="term" value="F:DNA binding"/>
    <property type="evidence" value="ECO:0007669"/>
    <property type="project" value="InterPro"/>
</dbReference>
<keyword evidence="7" id="KW-1185">Reference proteome</keyword>
<proteinExistence type="predicted"/>
<organism evidence="6 7">
    <name type="scientific">Clostridium thailandense</name>
    <dbReference type="NCBI Taxonomy" id="2794346"/>
    <lineage>
        <taxon>Bacteria</taxon>
        <taxon>Bacillati</taxon>
        <taxon>Bacillota</taxon>
        <taxon>Clostridia</taxon>
        <taxon>Eubacteriales</taxon>
        <taxon>Clostridiaceae</taxon>
        <taxon>Clostridium</taxon>
    </lineage>
</organism>
<dbReference type="AlphaFoldDB" id="A0A949WTM5"/>
<evidence type="ECO:0000313" key="6">
    <source>
        <dbReference type="EMBL" id="MBV7276500.1"/>
    </source>
</evidence>
<dbReference type="GO" id="GO:0016787">
    <property type="term" value="F:hydrolase activity"/>
    <property type="evidence" value="ECO:0007669"/>
    <property type="project" value="UniProtKB-KW"/>
</dbReference>
<dbReference type="EMBL" id="JAEEGC010000181">
    <property type="protein sequence ID" value="MBV7276500.1"/>
    <property type="molecule type" value="Genomic_DNA"/>
</dbReference>
<dbReference type="RefSeq" id="WP_218323582.1">
    <property type="nucleotide sequence ID" value="NZ_JAEEGC010000181.1"/>
</dbReference>
<name>A0A949WTM5_9CLOT</name>
<reference evidence="6" key="1">
    <citation type="submission" date="2020-12" db="EMBL/GenBank/DDBJ databases">
        <title>Clostridium thailandense sp. nov., a novel acetogenic bacterium isolated from peat land soil in Thailand.</title>
        <authorList>
            <person name="Chaikitkaew S."/>
            <person name="Birkeland N.K."/>
        </authorList>
    </citation>
    <scope>NUCLEOTIDE SEQUENCE</scope>
    <source>
        <strain evidence="6">PL3</strain>
    </source>
</reference>
<evidence type="ECO:0000256" key="4">
    <source>
        <dbReference type="ARBA" id="ARBA00022840"/>
    </source>
</evidence>
<dbReference type="Proteomes" id="UP000694308">
    <property type="component" value="Unassembled WGS sequence"/>
</dbReference>
<evidence type="ECO:0000256" key="1">
    <source>
        <dbReference type="ARBA" id="ARBA00022741"/>
    </source>
</evidence>
<evidence type="ECO:0000256" key="3">
    <source>
        <dbReference type="ARBA" id="ARBA00022806"/>
    </source>
</evidence>
<evidence type="ECO:0000313" key="7">
    <source>
        <dbReference type="Proteomes" id="UP000694308"/>
    </source>
</evidence>
<protein>
    <submittedName>
        <fullName evidence="6">AAA family ATPase</fullName>
    </submittedName>
</protein>
<dbReference type="GO" id="GO:0005524">
    <property type="term" value="F:ATP binding"/>
    <property type="evidence" value="ECO:0007669"/>
    <property type="project" value="UniProtKB-KW"/>
</dbReference>
<evidence type="ECO:0000256" key="2">
    <source>
        <dbReference type="ARBA" id="ARBA00022801"/>
    </source>
</evidence>
<accession>A0A949WTM5</accession>
<gene>
    <name evidence="6" type="ORF">I6U48_26865</name>
</gene>
<keyword evidence="2" id="KW-0378">Hydrolase</keyword>
<keyword evidence="3" id="KW-0347">Helicase</keyword>
<comment type="caution">
    <text evidence="6">The sequence shown here is derived from an EMBL/GenBank/DDBJ whole genome shotgun (WGS) entry which is preliminary data.</text>
</comment>
<feature type="domain" description="UvrD-like helicase ATP-binding" evidence="5">
    <location>
        <begin position="15"/>
        <end position="262"/>
    </location>
</feature>